<dbReference type="InParanoid" id="G3HB94"/>
<organism evidence="1 2">
    <name type="scientific">Cricetulus griseus</name>
    <name type="common">Chinese hamster</name>
    <name type="synonym">Cricetulus barabensis griseus</name>
    <dbReference type="NCBI Taxonomy" id="10029"/>
    <lineage>
        <taxon>Eukaryota</taxon>
        <taxon>Metazoa</taxon>
        <taxon>Chordata</taxon>
        <taxon>Craniata</taxon>
        <taxon>Vertebrata</taxon>
        <taxon>Euteleostomi</taxon>
        <taxon>Mammalia</taxon>
        <taxon>Eutheria</taxon>
        <taxon>Euarchontoglires</taxon>
        <taxon>Glires</taxon>
        <taxon>Rodentia</taxon>
        <taxon>Myomorpha</taxon>
        <taxon>Muroidea</taxon>
        <taxon>Cricetidae</taxon>
        <taxon>Cricetinae</taxon>
        <taxon>Cricetulus</taxon>
    </lineage>
</organism>
<gene>
    <name evidence="1" type="ORF">I79_007718</name>
</gene>
<sequence>MAPALHPGTRESGMQREPRHLRVAKSTELQFVLLQAEGSSSAKTSLCGEVETAVKRKKKKLLALGGLILLYTSLKHRDFNLHLFIFDFLRQDFSVCLVDQACLELKGTHLPRPP</sequence>
<dbReference type="AlphaFoldDB" id="G3HB94"/>
<evidence type="ECO:0000313" key="1">
    <source>
        <dbReference type="EMBL" id="EGW06580.1"/>
    </source>
</evidence>
<dbReference type="Proteomes" id="UP000001075">
    <property type="component" value="Unassembled WGS sequence"/>
</dbReference>
<reference evidence="2" key="1">
    <citation type="journal article" date="2011" name="Nat. Biotechnol.">
        <title>The genomic sequence of the Chinese hamster ovary (CHO)-K1 cell line.</title>
        <authorList>
            <person name="Xu X."/>
            <person name="Nagarajan H."/>
            <person name="Lewis N.E."/>
            <person name="Pan S."/>
            <person name="Cai Z."/>
            <person name="Liu X."/>
            <person name="Chen W."/>
            <person name="Xie M."/>
            <person name="Wang W."/>
            <person name="Hammond S."/>
            <person name="Andersen M.R."/>
            <person name="Neff N."/>
            <person name="Passarelli B."/>
            <person name="Koh W."/>
            <person name="Fan H.C."/>
            <person name="Wang J."/>
            <person name="Gui Y."/>
            <person name="Lee K.H."/>
            <person name="Betenbaugh M.J."/>
            <person name="Quake S.R."/>
            <person name="Famili I."/>
            <person name="Palsson B.O."/>
            <person name="Wang J."/>
        </authorList>
    </citation>
    <scope>NUCLEOTIDE SEQUENCE [LARGE SCALE GENOMIC DNA]</scope>
    <source>
        <strain evidence="2">CHO K1 cell line</strain>
    </source>
</reference>
<accession>G3HB94</accession>
<proteinExistence type="predicted"/>
<protein>
    <submittedName>
        <fullName evidence="1">Uncharacterized protein</fullName>
    </submittedName>
</protein>
<dbReference type="EMBL" id="JH000264">
    <property type="protein sequence ID" value="EGW06580.1"/>
    <property type="molecule type" value="Genomic_DNA"/>
</dbReference>
<name>G3HB94_CRIGR</name>
<evidence type="ECO:0000313" key="2">
    <source>
        <dbReference type="Proteomes" id="UP000001075"/>
    </source>
</evidence>